<reference evidence="2" key="1">
    <citation type="submission" date="2023-06" db="EMBL/GenBank/DDBJ databases">
        <title>Genome-scale phylogeny and comparative genomics of the fungal order Sordariales.</title>
        <authorList>
            <consortium name="Lawrence Berkeley National Laboratory"/>
            <person name="Hensen N."/>
            <person name="Bonometti L."/>
            <person name="Westerberg I."/>
            <person name="Brannstrom I.O."/>
            <person name="Guillou S."/>
            <person name="Cros-Aarteil S."/>
            <person name="Calhoun S."/>
            <person name="Haridas S."/>
            <person name="Kuo A."/>
            <person name="Mondo S."/>
            <person name="Pangilinan J."/>
            <person name="Riley R."/>
            <person name="LaButti K."/>
            <person name="Andreopoulos B."/>
            <person name="Lipzen A."/>
            <person name="Chen C."/>
            <person name="Yanf M."/>
            <person name="Daum C."/>
            <person name="Ng V."/>
            <person name="Clum A."/>
            <person name="Steindorff A."/>
            <person name="Ohm R."/>
            <person name="Martin F."/>
            <person name="Silar P."/>
            <person name="Natvig D."/>
            <person name="Lalanne C."/>
            <person name="Gautier V."/>
            <person name="Ament-velasquez S.L."/>
            <person name="Kruys A."/>
            <person name="Hutchinson M.I."/>
            <person name="Powell A.J."/>
            <person name="Barry K."/>
            <person name="Miller A.N."/>
            <person name="Grigoriev I.V."/>
            <person name="Debuchy R."/>
            <person name="Gladieux P."/>
            <person name="Thoren M.H."/>
            <person name="Johannesson H."/>
        </authorList>
    </citation>
    <scope>NUCLEOTIDE SEQUENCE</scope>
    <source>
        <strain evidence="2">SMH3187-1</strain>
    </source>
</reference>
<name>A0AA40F406_9PEZI</name>
<evidence type="ECO:0000313" key="2">
    <source>
        <dbReference type="EMBL" id="KAK0750654.1"/>
    </source>
</evidence>
<organism evidence="2 3">
    <name type="scientific">Schizothecium vesticola</name>
    <dbReference type="NCBI Taxonomy" id="314040"/>
    <lineage>
        <taxon>Eukaryota</taxon>
        <taxon>Fungi</taxon>
        <taxon>Dikarya</taxon>
        <taxon>Ascomycota</taxon>
        <taxon>Pezizomycotina</taxon>
        <taxon>Sordariomycetes</taxon>
        <taxon>Sordariomycetidae</taxon>
        <taxon>Sordariales</taxon>
        <taxon>Schizotheciaceae</taxon>
        <taxon>Schizothecium</taxon>
    </lineage>
</organism>
<feature type="domain" description="Heterokaryon incompatibility" evidence="1">
    <location>
        <begin position="75"/>
        <end position="258"/>
    </location>
</feature>
<accession>A0AA40F406</accession>
<protein>
    <submittedName>
        <fullName evidence="2">Heterokaryon incompatibility protein-domain-containing protein</fullName>
    </submittedName>
</protein>
<sequence length="736" mass="82314">MALDPITATRNPTVHRRSSFEAFLFRHGGTHRDTQHPLLPLNPSKREIRLLHRCKGSTDHDYRLSVFPFDDAPPFFALSYVWGSSPDRNHVVVEGLSVPVTTNLAAALAQVWGVADCEYLWADALCINQSDTHEKNHQVPLMRHIYGRSSRVLMWLGDASADSDLAMEFLREWAGAIRGAVDELRRNDKAIYLDGDFTADNAWVHDPEERVKASAAAKSIFAQFPAPFATRAFDDKSWGAVDALFERSYWTRIWILQEVVLANVATVMCGAKTLDLDDLIAVLPMFTVMIYCALVVSPSDTERPLTLMHCEMVAFLMIHTMRSMIWKEKSHLLYLANHTMDYEATDARDRVFALLGLIPEGDTSIVPNYSLSVQQVFIDVVVDHLNRIGRYVPIAGIGQNAAARLPGLPSWVPDFTIESRLGTEASWQNRHGNTNVASRASGTRPVRFTVARMPPDGCLLRIRGFICDQVAALSDAYLDSRCYFCQLRTCLEEMASQTRREPSSLLATGVPWLYAIFRSLTIAAETYADPRAMGKLAVGFLLMLGMSMDTDDHAWRCTNDAGEAVEDRETIWARFRTLVGEVRTTHPHLQPPIAFLARYVERNGAGTEQTEESILAKFCGVVGVHLSASFLEVPCQDFGDAEYFALYKNLEAVLLRIDGASLVVTKSEQMGFAEPGLQVGDVVCIIFGCDVPIVARRVEQDRLLMIGQGRFHGMMYGELMDKLEEGAFEEQDLVFI</sequence>
<proteinExistence type="predicted"/>
<dbReference type="Pfam" id="PF26639">
    <property type="entry name" value="Het-6_barrel"/>
    <property type="match status" value="1"/>
</dbReference>
<dbReference type="Proteomes" id="UP001172155">
    <property type="component" value="Unassembled WGS sequence"/>
</dbReference>
<gene>
    <name evidence="2" type="ORF">B0T18DRAFT_390037</name>
</gene>
<dbReference type="InterPro" id="IPR010730">
    <property type="entry name" value="HET"/>
</dbReference>
<dbReference type="Pfam" id="PF06985">
    <property type="entry name" value="HET"/>
    <property type="match status" value="1"/>
</dbReference>
<dbReference type="EMBL" id="JAUKUD010000003">
    <property type="protein sequence ID" value="KAK0750654.1"/>
    <property type="molecule type" value="Genomic_DNA"/>
</dbReference>
<dbReference type="AlphaFoldDB" id="A0AA40F406"/>
<dbReference type="PANTHER" id="PTHR24148:SF64">
    <property type="entry name" value="HETEROKARYON INCOMPATIBILITY DOMAIN-CONTAINING PROTEIN"/>
    <property type="match status" value="1"/>
</dbReference>
<evidence type="ECO:0000259" key="1">
    <source>
        <dbReference type="Pfam" id="PF06985"/>
    </source>
</evidence>
<evidence type="ECO:0000313" key="3">
    <source>
        <dbReference type="Proteomes" id="UP001172155"/>
    </source>
</evidence>
<keyword evidence="3" id="KW-1185">Reference proteome</keyword>
<dbReference type="InterPro" id="IPR052895">
    <property type="entry name" value="HetReg/Transcr_Mod"/>
</dbReference>
<comment type="caution">
    <text evidence="2">The sequence shown here is derived from an EMBL/GenBank/DDBJ whole genome shotgun (WGS) entry which is preliminary data.</text>
</comment>
<dbReference type="PANTHER" id="PTHR24148">
    <property type="entry name" value="ANKYRIN REPEAT DOMAIN-CONTAINING PROTEIN 39 HOMOLOG-RELATED"/>
    <property type="match status" value="1"/>
</dbReference>